<name>A0ABT7SFT2_9CELL</name>
<evidence type="ECO:0000313" key="1">
    <source>
        <dbReference type="EMBL" id="MDM7854986.1"/>
    </source>
</evidence>
<accession>A0ABT7SFT2</accession>
<dbReference type="EMBL" id="JAUCGQ010000001">
    <property type="protein sequence ID" value="MDM7854986.1"/>
    <property type="molecule type" value="Genomic_DNA"/>
</dbReference>
<organism evidence="1 2">
    <name type="scientific">Cellulomonas alba</name>
    <dbReference type="NCBI Taxonomy" id="3053467"/>
    <lineage>
        <taxon>Bacteria</taxon>
        <taxon>Bacillati</taxon>
        <taxon>Actinomycetota</taxon>
        <taxon>Actinomycetes</taxon>
        <taxon>Micrococcales</taxon>
        <taxon>Cellulomonadaceae</taxon>
        <taxon>Cellulomonas</taxon>
    </lineage>
</organism>
<dbReference type="Proteomes" id="UP001529338">
    <property type="component" value="Unassembled WGS sequence"/>
</dbReference>
<comment type="caution">
    <text evidence="1">The sequence shown here is derived from an EMBL/GenBank/DDBJ whole genome shotgun (WGS) entry which is preliminary data.</text>
</comment>
<protein>
    <submittedName>
        <fullName evidence="1">Uncharacterized protein</fullName>
    </submittedName>
</protein>
<proteinExistence type="predicted"/>
<gene>
    <name evidence="1" type="ORF">QRT04_08585</name>
</gene>
<reference evidence="1 2" key="1">
    <citation type="submission" date="2023-06" db="EMBL/GenBank/DDBJ databases">
        <title>Cellulomonas sp. MW4 Whole genome sequence.</title>
        <authorList>
            <person name="Park S."/>
        </authorList>
    </citation>
    <scope>NUCLEOTIDE SEQUENCE [LARGE SCALE GENOMIC DNA]</scope>
    <source>
        <strain evidence="1 2">MW4</strain>
    </source>
</reference>
<sequence>MASTKPLSDAFSRAVAYGTDVVTDEHVRASVRRLGFAVVDVGKAVVEAGRNRPAADAGRTVSVPPQG</sequence>
<dbReference type="RefSeq" id="WP_289454801.1">
    <property type="nucleotide sequence ID" value="NZ_JAUCGQ010000001.1"/>
</dbReference>
<keyword evidence="2" id="KW-1185">Reference proteome</keyword>
<evidence type="ECO:0000313" key="2">
    <source>
        <dbReference type="Proteomes" id="UP001529338"/>
    </source>
</evidence>